<reference evidence="1 2" key="1">
    <citation type="submission" date="2016-09" db="EMBL/GenBank/DDBJ databases">
        <title>Draft genome sequence of the soil isolate, Lysinibacillus fusiformis M5, a potential hypoxanthine producer.</title>
        <authorList>
            <person name="Gallegos-Monterrosa R."/>
            <person name="Maroti G."/>
            <person name="Balint B."/>
            <person name="Kovacs A.T."/>
        </authorList>
    </citation>
    <scope>NUCLEOTIDE SEQUENCE [LARGE SCALE GENOMIC DNA]</scope>
    <source>
        <strain evidence="1 2">M5</strain>
    </source>
</reference>
<organism evidence="1 2">
    <name type="scientific">Lysinibacillus fusiformis</name>
    <dbReference type="NCBI Taxonomy" id="28031"/>
    <lineage>
        <taxon>Bacteria</taxon>
        <taxon>Bacillati</taxon>
        <taxon>Bacillota</taxon>
        <taxon>Bacilli</taxon>
        <taxon>Bacillales</taxon>
        <taxon>Bacillaceae</taxon>
        <taxon>Lysinibacillus</taxon>
    </lineage>
</organism>
<dbReference type="AlphaFoldDB" id="A0A1E4R326"/>
<protein>
    <recommendedName>
        <fullName evidence="3">Methyltransferase FkbM domain-containing protein</fullName>
    </recommendedName>
</protein>
<comment type="caution">
    <text evidence="1">The sequence shown here is derived from an EMBL/GenBank/DDBJ whole genome shotgun (WGS) entry which is preliminary data.</text>
</comment>
<dbReference type="EMBL" id="MECQ01000001">
    <property type="protein sequence ID" value="ODV54862.1"/>
    <property type="molecule type" value="Genomic_DNA"/>
</dbReference>
<evidence type="ECO:0000313" key="1">
    <source>
        <dbReference type="EMBL" id="ODV54862.1"/>
    </source>
</evidence>
<dbReference type="OrthoDB" id="5672604at2"/>
<proteinExistence type="predicted"/>
<name>A0A1E4R326_9BACI</name>
<dbReference type="SUPFAM" id="SSF53335">
    <property type="entry name" value="S-adenosyl-L-methionine-dependent methyltransferases"/>
    <property type="match status" value="1"/>
</dbReference>
<dbReference type="RefSeq" id="WP_069480091.1">
    <property type="nucleotide sequence ID" value="NZ_KV766182.1"/>
</dbReference>
<dbReference type="Gene3D" id="3.40.50.720">
    <property type="entry name" value="NAD(P)-binding Rossmann-like Domain"/>
    <property type="match status" value="1"/>
</dbReference>
<dbReference type="InterPro" id="IPR029063">
    <property type="entry name" value="SAM-dependent_MTases_sf"/>
</dbReference>
<dbReference type="Proteomes" id="UP000094784">
    <property type="component" value="Unassembled WGS sequence"/>
</dbReference>
<accession>A0A1E4R326</accession>
<gene>
    <name evidence="1" type="ORF">BG258_02640</name>
</gene>
<sequence length="419" mass="48931">MEILKRILKRKEFIDNPPVLLDIGASGDLNQKWEILAPYSIGVAFDADDRDFEYINKKDSTFKQLYVFNSIVSNIESKKVYFHLTKSPHCSSVLEPNKSQLENWSFAELFDVDNKTELRNITLKKALQSIGIGYVDWFKSDSQGTDLRLFTSLDQQIQNKVLLAEFEPGILDAYKDEDKLFSIIQYFDQKNFWLSKMDVKSTLRFNKKVEARYFSRAEQMFLEKNLTKAPGWAEITYLNDFSNEKYLTKRDYLLGWIFSIIEEQLGFALEIATCGFERYSDGVFQEMKEYTLLEINFRLEDDEFYNYLKHDAVYTLDDEKLFDNLSMCTNEKEIFIFGAGSFGERVLEHLNNHSIKLSAFIDNDLNKRGQLLSNVKVVSLDDLPTNMFIIIASTWHKEIKQQLTDKGLKIGKDFLVVYI</sequence>
<evidence type="ECO:0000313" key="2">
    <source>
        <dbReference type="Proteomes" id="UP000094784"/>
    </source>
</evidence>
<evidence type="ECO:0008006" key="3">
    <source>
        <dbReference type="Google" id="ProtNLM"/>
    </source>
</evidence>